<organism evidence="2 3">
    <name type="scientific">Hericium alpestre</name>
    <dbReference type="NCBI Taxonomy" id="135208"/>
    <lineage>
        <taxon>Eukaryota</taxon>
        <taxon>Fungi</taxon>
        <taxon>Dikarya</taxon>
        <taxon>Basidiomycota</taxon>
        <taxon>Agaricomycotina</taxon>
        <taxon>Agaricomycetes</taxon>
        <taxon>Russulales</taxon>
        <taxon>Hericiaceae</taxon>
        <taxon>Hericium</taxon>
    </lineage>
</organism>
<proteinExistence type="predicted"/>
<dbReference type="AlphaFoldDB" id="A0A4Y9ZNA7"/>
<dbReference type="OrthoDB" id="8922241at2759"/>
<feature type="compositionally biased region" description="Polar residues" evidence="1">
    <location>
        <begin position="36"/>
        <end position="46"/>
    </location>
</feature>
<reference evidence="2 3" key="1">
    <citation type="submission" date="2019-02" db="EMBL/GenBank/DDBJ databases">
        <title>Genome sequencing of the rare red list fungi Hericium alpestre (H. flagellum).</title>
        <authorList>
            <person name="Buettner E."/>
            <person name="Kellner H."/>
        </authorList>
    </citation>
    <scope>NUCLEOTIDE SEQUENCE [LARGE SCALE GENOMIC DNA]</scope>
    <source>
        <strain evidence="2 3">DSM 108284</strain>
    </source>
</reference>
<comment type="caution">
    <text evidence="2">The sequence shown here is derived from an EMBL/GenBank/DDBJ whole genome shotgun (WGS) entry which is preliminary data.</text>
</comment>
<keyword evidence="3" id="KW-1185">Reference proteome</keyword>
<dbReference type="Proteomes" id="UP000298061">
    <property type="component" value="Unassembled WGS sequence"/>
</dbReference>
<evidence type="ECO:0000313" key="3">
    <source>
        <dbReference type="Proteomes" id="UP000298061"/>
    </source>
</evidence>
<feature type="region of interest" description="Disordered" evidence="1">
    <location>
        <begin position="1"/>
        <end position="60"/>
    </location>
</feature>
<evidence type="ECO:0008006" key="4">
    <source>
        <dbReference type="Google" id="ProtNLM"/>
    </source>
</evidence>
<gene>
    <name evidence="2" type="ORF">EWM64_g9100</name>
</gene>
<evidence type="ECO:0000256" key="1">
    <source>
        <dbReference type="SAM" id="MobiDB-lite"/>
    </source>
</evidence>
<name>A0A4Y9ZNA7_9AGAM</name>
<sequence>MSASPTMPTPMGPAFPTAKALGKRKAVDTGFDGDHSTAQTSAQTDSRPVKRSRVSTQPARVATTVDPHVGITQQTGTAALTHLHEYSKASGHGAQHPANQTFEIIHEAGAGPSKALQKTRSRVRKQKVVPPDFVPLWKQDLTPEQVEEAARKMDNRELIDNLTEKVDAIVPEQGDKNGKRCMCRWPGCAGSAKRDAETGRHIRDIHLGLGPSCPECGRGFRSMTEVNRHVGKAQCNPADKEAEVKVKPRLRRNRRQ</sequence>
<protein>
    <recommendedName>
        <fullName evidence="4">C2H2-type domain-containing protein</fullName>
    </recommendedName>
</protein>
<accession>A0A4Y9ZNA7</accession>
<dbReference type="EMBL" id="SFCI01001808">
    <property type="protein sequence ID" value="TFY74909.1"/>
    <property type="molecule type" value="Genomic_DNA"/>
</dbReference>
<evidence type="ECO:0000313" key="2">
    <source>
        <dbReference type="EMBL" id="TFY74909.1"/>
    </source>
</evidence>